<dbReference type="EC" id="2.7.8.26" evidence="5 19"/>
<dbReference type="PANTHER" id="PTHR34148">
    <property type="entry name" value="ADENOSYLCOBINAMIDE-GDP RIBAZOLETRANSFERASE"/>
    <property type="match status" value="1"/>
</dbReference>
<dbReference type="EMBL" id="CACVAV010000274">
    <property type="protein sequence ID" value="CAA6817267.1"/>
    <property type="molecule type" value="Genomic_DNA"/>
</dbReference>
<dbReference type="HAMAP" id="MF_00719">
    <property type="entry name" value="CobS"/>
    <property type="match status" value="1"/>
</dbReference>
<keyword evidence="10 19" id="KW-0812">Transmembrane</keyword>
<keyword evidence="13 19" id="KW-0472">Membrane</keyword>
<evidence type="ECO:0000256" key="9">
    <source>
        <dbReference type="ARBA" id="ARBA00022679"/>
    </source>
</evidence>
<dbReference type="Pfam" id="PF02654">
    <property type="entry name" value="CobS"/>
    <property type="match status" value="1"/>
</dbReference>
<evidence type="ECO:0000256" key="10">
    <source>
        <dbReference type="ARBA" id="ARBA00022692"/>
    </source>
</evidence>
<sequence>MIHFYLALSFLTRIPVPDLGKLDPVDFGRSALYYPLIGGIIGVLLCLPIVLFPQASPVLLAAILTVLSAVITGGLHLDGVADGADAWLGGLGDDEKTHRILKDPLVGAAGAIAICAVMLLKFAAFTVLLENQLWWVILFAPVLGRTSVLLLFLTTPYVRRGGLASAVTDFMPVTPSWLITLGWLILGLALAWQGILCFLLGFWLLRRLMMKRLNGCTGDTAGASVELGEIFWMLGIGLTLSG</sequence>
<evidence type="ECO:0000256" key="7">
    <source>
        <dbReference type="ARBA" id="ARBA00022475"/>
    </source>
</evidence>
<feature type="transmembrane region" description="Helical" evidence="19">
    <location>
        <begin position="105"/>
        <end position="129"/>
    </location>
</feature>
<keyword evidence="7 19" id="KW-1003">Cell membrane</keyword>
<dbReference type="GO" id="GO:0051073">
    <property type="term" value="F:adenosylcobinamide-GDP ribazoletransferase activity"/>
    <property type="evidence" value="ECO:0007669"/>
    <property type="project" value="UniProtKB-UniRule"/>
</dbReference>
<feature type="transmembrane region" description="Helical" evidence="19">
    <location>
        <begin position="32"/>
        <end position="51"/>
    </location>
</feature>
<evidence type="ECO:0000256" key="18">
    <source>
        <dbReference type="ARBA" id="ARBA00049504"/>
    </source>
</evidence>
<organism evidence="20">
    <name type="scientific">uncultured Thiotrichaceae bacterium</name>
    <dbReference type="NCBI Taxonomy" id="298394"/>
    <lineage>
        <taxon>Bacteria</taxon>
        <taxon>Pseudomonadati</taxon>
        <taxon>Pseudomonadota</taxon>
        <taxon>Gammaproteobacteria</taxon>
        <taxon>Thiotrichales</taxon>
        <taxon>Thiotrichaceae</taxon>
        <taxon>environmental samples</taxon>
    </lineage>
</organism>
<evidence type="ECO:0000256" key="2">
    <source>
        <dbReference type="ARBA" id="ARBA00004651"/>
    </source>
</evidence>
<evidence type="ECO:0000256" key="4">
    <source>
        <dbReference type="ARBA" id="ARBA00010561"/>
    </source>
</evidence>
<accession>A0A6S6TGD7</accession>
<dbReference type="UniPathway" id="UPA00148">
    <property type="reaction ID" value="UER00238"/>
</dbReference>
<comment type="catalytic activity">
    <reaction evidence="18 19">
        <text>alpha-ribazole 5'-phosphate + adenosylcob(III)inamide-GDP = adenosylcob(III)alamin 5'-phosphate + GMP + H(+)</text>
        <dbReference type="Rhea" id="RHEA:23560"/>
        <dbReference type="ChEBI" id="CHEBI:15378"/>
        <dbReference type="ChEBI" id="CHEBI:57918"/>
        <dbReference type="ChEBI" id="CHEBI:58115"/>
        <dbReference type="ChEBI" id="CHEBI:60487"/>
        <dbReference type="ChEBI" id="CHEBI:60493"/>
        <dbReference type="EC" id="2.7.8.26"/>
    </reaction>
</comment>
<evidence type="ECO:0000256" key="5">
    <source>
        <dbReference type="ARBA" id="ARBA00013200"/>
    </source>
</evidence>
<keyword evidence="8 19" id="KW-0169">Cobalamin biosynthesis</keyword>
<evidence type="ECO:0000256" key="15">
    <source>
        <dbReference type="ARBA" id="ARBA00032605"/>
    </source>
</evidence>
<evidence type="ECO:0000256" key="11">
    <source>
        <dbReference type="ARBA" id="ARBA00022842"/>
    </source>
</evidence>
<keyword evidence="9 19" id="KW-0808">Transferase</keyword>
<evidence type="ECO:0000256" key="6">
    <source>
        <dbReference type="ARBA" id="ARBA00015850"/>
    </source>
</evidence>
<feature type="transmembrane region" description="Helical" evidence="19">
    <location>
        <begin position="177"/>
        <end position="205"/>
    </location>
</feature>
<evidence type="ECO:0000256" key="17">
    <source>
        <dbReference type="ARBA" id="ARBA00048623"/>
    </source>
</evidence>
<proteinExistence type="inferred from homology"/>
<dbReference type="AlphaFoldDB" id="A0A6S6TGD7"/>
<evidence type="ECO:0000256" key="12">
    <source>
        <dbReference type="ARBA" id="ARBA00022989"/>
    </source>
</evidence>
<gene>
    <name evidence="19" type="primary">cobS</name>
    <name evidence="20" type="ORF">HELGO_WM47264</name>
</gene>
<reference evidence="20" key="1">
    <citation type="submission" date="2020-01" db="EMBL/GenBank/DDBJ databases">
        <authorList>
            <person name="Meier V. D."/>
            <person name="Meier V D."/>
        </authorList>
    </citation>
    <scope>NUCLEOTIDE SEQUENCE</scope>
    <source>
        <strain evidence="20">HLG_WM_MAG_08</strain>
    </source>
</reference>
<comment type="cofactor">
    <cofactor evidence="1 19">
        <name>Mg(2+)</name>
        <dbReference type="ChEBI" id="CHEBI:18420"/>
    </cofactor>
</comment>
<comment type="similarity">
    <text evidence="4 19">Belongs to the CobS family.</text>
</comment>
<dbReference type="NCBIfam" id="TIGR00317">
    <property type="entry name" value="cobS"/>
    <property type="match status" value="1"/>
</dbReference>
<dbReference type="GO" id="GO:0005886">
    <property type="term" value="C:plasma membrane"/>
    <property type="evidence" value="ECO:0007669"/>
    <property type="project" value="UniProtKB-SubCell"/>
</dbReference>
<feature type="transmembrane region" description="Helical" evidence="19">
    <location>
        <begin position="136"/>
        <end position="157"/>
    </location>
</feature>
<dbReference type="GO" id="GO:0009236">
    <property type="term" value="P:cobalamin biosynthetic process"/>
    <property type="evidence" value="ECO:0007669"/>
    <property type="project" value="UniProtKB-UniRule"/>
</dbReference>
<dbReference type="InterPro" id="IPR003805">
    <property type="entry name" value="CobS"/>
</dbReference>
<evidence type="ECO:0000256" key="3">
    <source>
        <dbReference type="ARBA" id="ARBA00004663"/>
    </source>
</evidence>
<evidence type="ECO:0000256" key="1">
    <source>
        <dbReference type="ARBA" id="ARBA00001946"/>
    </source>
</evidence>
<dbReference type="PANTHER" id="PTHR34148:SF1">
    <property type="entry name" value="ADENOSYLCOBINAMIDE-GDP RIBAZOLETRANSFERASE"/>
    <property type="match status" value="1"/>
</dbReference>
<protein>
    <recommendedName>
        <fullName evidence="6 19">Adenosylcobinamide-GDP ribazoletransferase</fullName>
        <ecNumber evidence="5 19">2.7.8.26</ecNumber>
    </recommendedName>
    <alternativeName>
        <fullName evidence="16 19">Cobalamin synthase</fullName>
    </alternativeName>
    <alternativeName>
        <fullName evidence="15 19">Cobalamin-5'-phosphate synthase</fullName>
    </alternativeName>
</protein>
<comment type="subcellular location">
    <subcellularLocation>
        <location evidence="2 19">Cell membrane</location>
        <topology evidence="2 19">Multi-pass membrane protein</topology>
    </subcellularLocation>
</comment>
<feature type="transmembrane region" description="Helical" evidence="19">
    <location>
        <begin position="58"/>
        <end position="77"/>
    </location>
</feature>
<evidence type="ECO:0000256" key="13">
    <source>
        <dbReference type="ARBA" id="ARBA00023136"/>
    </source>
</evidence>
<dbReference type="GO" id="GO:0008818">
    <property type="term" value="F:cobalamin 5'-phosphate synthase activity"/>
    <property type="evidence" value="ECO:0007669"/>
    <property type="project" value="UniProtKB-UniRule"/>
</dbReference>
<comment type="pathway">
    <text evidence="3 19">Cofactor biosynthesis; adenosylcobalamin biosynthesis; adenosylcobalamin from cob(II)yrinate a,c-diamide: step 7/7.</text>
</comment>
<evidence type="ECO:0000256" key="16">
    <source>
        <dbReference type="ARBA" id="ARBA00032853"/>
    </source>
</evidence>
<evidence type="ECO:0000256" key="8">
    <source>
        <dbReference type="ARBA" id="ARBA00022573"/>
    </source>
</evidence>
<comment type="catalytic activity">
    <reaction evidence="17 19">
        <text>alpha-ribazole + adenosylcob(III)inamide-GDP = adenosylcob(III)alamin + GMP + H(+)</text>
        <dbReference type="Rhea" id="RHEA:16049"/>
        <dbReference type="ChEBI" id="CHEBI:10329"/>
        <dbReference type="ChEBI" id="CHEBI:15378"/>
        <dbReference type="ChEBI" id="CHEBI:18408"/>
        <dbReference type="ChEBI" id="CHEBI:58115"/>
        <dbReference type="ChEBI" id="CHEBI:60487"/>
        <dbReference type="EC" id="2.7.8.26"/>
    </reaction>
</comment>
<evidence type="ECO:0000313" key="20">
    <source>
        <dbReference type="EMBL" id="CAA6817267.1"/>
    </source>
</evidence>
<evidence type="ECO:0000256" key="14">
    <source>
        <dbReference type="ARBA" id="ARBA00025228"/>
    </source>
</evidence>
<evidence type="ECO:0000256" key="19">
    <source>
        <dbReference type="HAMAP-Rule" id="MF_00719"/>
    </source>
</evidence>
<keyword evidence="11 19" id="KW-0460">Magnesium</keyword>
<keyword evidence="12 19" id="KW-1133">Transmembrane helix</keyword>
<name>A0A6S6TGD7_9GAMM</name>
<comment type="function">
    <text evidence="14 19">Joins adenosylcobinamide-GDP and alpha-ribazole to generate adenosylcobalamin (Ado-cobalamin). Also synthesizes adenosylcobalamin 5'-phosphate from adenosylcobinamide-GDP and alpha-ribazole 5'-phosphate.</text>
</comment>